<evidence type="ECO:0000256" key="5">
    <source>
        <dbReference type="ARBA" id="ARBA00022692"/>
    </source>
</evidence>
<dbReference type="Proteomes" id="UP000295832">
    <property type="component" value="Unassembled WGS sequence"/>
</dbReference>
<dbReference type="EMBL" id="SOEG01000021">
    <property type="protein sequence ID" value="TDX49081.1"/>
    <property type="molecule type" value="Genomic_DNA"/>
</dbReference>
<feature type="transmembrane region" description="Helical" evidence="9">
    <location>
        <begin position="332"/>
        <end position="354"/>
    </location>
</feature>
<feature type="transmembrane region" description="Helical" evidence="9">
    <location>
        <begin position="455"/>
        <end position="478"/>
    </location>
</feature>
<keyword evidence="5 9" id="KW-0812">Transmembrane</keyword>
<feature type="transmembrane region" description="Helical" evidence="9">
    <location>
        <begin position="80"/>
        <end position="101"/>
    </location>
</feature>
<feature type="transmembrane region" description="Helical" evidence="9">
    <location>
        <begin position="45"/>
        <end position="64"/>
    </location>
</feature>
<keyword evidence="4" id="KW-1003">Cell membrane</keyword>
<evidence type="ECO:0000256" key="1">
    <source>
        <dbReference type="ARBA" id="ARBA00004651"/>
    </source>
</evidence>
<dbReference type="GO" id="GO:0030001">
    <property type="term" value="P:metal ion transport"/>
    <property type="evidence" value="ECO:0007669"/>
    <property type="project" value="UniProtKB-ARBA"/>
</dbReference>
<accession>A0A4R8GSW8</accession>
<reference evidence="10 11" key="1">
    <citation type="submission" date="2019-03" db="EMBL/GenBank/DDBJ databases">
        <title>Subsurface microbial communities from deep shales in Ohio and West Virginia, USA.</title>
        <authorList>
            <person name="Wrighton K."/>
        </authorList>
    </citation>
    <scope>NUCLEOTIDE SEQUENCE [LARGE SCALE GENOMIC DNA]</scope>
    <source>
        <strain evidence="10 11">MSL 6dP</strain>
    </source>
</reference>
<feature type="transmembrane region" description="Helical" evidence="9">
    <location>
        <begin position="242"/>
        <end position="262"/>
    </location>
</feature>
<evidence type="ECO:0000256" key="9">
    <source>
        <dbReference type="SAM" id="Phobius"/>
    </source>
</evidence>
<dbReference type="GO" id="GO:0008324">
    <property type="term" value="F:monoatomic cation transmembrane transporter activity"/>
    <property type="evidence" value="ECO:0007669"/>
    <property type="project" value="InterPro"/>
</dbReference>
<dbReference type="GO" id="GO:0005886">
    <property type="term" value="C:plasma membrane"/>
    <property type="evidence" value="ECO:0007669"/>
    <property type="project" value="UniProtKB-SubCell"/>
</dbReference>
<keyword evidence="3" id="KW-0813">Transport</keyword>
<protein>
    <submittedName>
        <fullName evidence="10">Trk system potassium uptake protein TrkH</fullName>
    </submittedName>
</protein>
<name>A0A4R8GSW8_9FIRM</name>
<feature type="transmembrane region" description="Helical" evidence="9">
    <location>
        <begin position="274"/>
        <end position="294"/>
    </location>
</feature>
<dbReference type="RefSeq" id="WP_134117595.1">
    <property type="nucleotide sequence ID" value="NZ_SOEG01000021.1"/>
</dbReference>
<organism evidence="10 11">
    <name type="scientific">Orenia marismortui</name>
    <dbReference type="NCBI Taxonomy" id="46469"/>
    <lineage>
        <taxon>Bacteria</taxon>
        <taxon>Bacillati</taxon>
        <taxon>Bacillota</taxon>
        <taxon>Clostridia</taxon>
        <taxon>Halanaerobiales</taxon>
        <taxon>Halobacteroidaceae</taxon>
        <taxon>Orenia</taxon>
    </lineage>
</organism>
<sequence>MRYKSIIKERYKLITKYIGILTMAVSGFLLLPLLVLPFYPEEIVYMKAFLMPASIFFGVGFLLWKLTSVEDEVTLSLKEGGIIVLISWVIAIVASALPFMITGELNFTQAIFEATSGWTTTGLSVVDVTKASHVFLMWRSIMQFFGGVGLIVVMLSSVLHPYGFGLYNAEGRSDQLLPHVKKSTKAIMYIYFGYIVGGTILYIIAGMGVFDAINHAIPALSTGGFSTKVDSIGHWNSLPIEMVTWLLMILGTINFATHFALLKGKFKVFFKNGEIRLLLFIIAIFTPIISYFSLGSLYTSLPATVRRGFFEVVSAISTTGFSLDVFSNWNQFGILAMILLMWIGGGTGSTAGGIKLYRIYLMIKSVWWELKGYFLPPNSVVENYIWRGEQKLYIKAEYIRETANYIYLYMVTYFIGILVYLAHGYGLAESMFEFASSLGTVGLSIGITSPDAPALILWTQTIGMFLGRLEFLVIFFAIAKMLKDARYMVNSKRVN</sequence>
<dbReference type="Pfam" id="PF02386">
    <property type="entry name" value="TrkH"/>
    <property type="match status" value="1"/>
</dbReference>
<comment type="caution">
    <text evidence="10">The sequence shown here is derived from an EMBL/GenBank/DDBJ whole genome shotgun (WGS) entry which is preliminary data.</text>
</comment>
<feature type="transmembrane region" description="Helical" evidence="9">
    <location>
        <begin position="144"/>
        <end position="167"/>
    </location>
</feature>
<keyword evidence="6 9" id="KW-1133">Transmembrane helix</keyword>
<evidence type="ECO:0000256" key="6">
    <source>
        <dbReference type="ARBA" id="ARBA00022989"/>
    </source>
</evidence>
<evidence type="ECO:0000256" key="8">
    <source>
        <dbReference type="ARBA" id="ARBA00023136"/>
    </source>
</evidence>
<evidence type="ECO:0000313" key="11">
    <source>
        <dbReference type="Proteomes" id="UP000295832"/>
    </source>
</evidence>
<feature type="transmembrane region" description="Helical" evidence="9">
    <location>
        <begin position="405"/>
        <end position="428"/>
    </location>
</feature>
<gene>
    <name evidence="10" type="ORF">C7959_12143</name>
</gene>
<dbReference type="PANTHER" id="PTHR32024:SF2">
    <property type="entry name" value="TRK SYSTEM POTASSIUM UPTAKE PROTEIN TRKG-RELATED"/>
    <property type="match status" value="1"/>
</dbReference>
<evidence type="ECO:0000256" key="7">
    <source>
        <dbReference type="ARBA" id="ARBA00023065"/>
    </source>
</evidence>
<keyword evidence="11" id="KW-1185">Reference proteome</keyword>
<dbReference type="AlphaFoldDB" id="A0A4R8GSW8"/>
<dbReference type="InterPro" id="IPR003445">
    <property type="entry name" value="Cat_transpt"/>
</dbReference>
<keyword evidence="8 9" id="KW-0472">Membrane</keyword>
<dbReference type="PANTHER" id="PTHR32024">
    <property type="entry name" value="TRK SYSTEM POTASSIUM UPTAKE PROTEIN TRKG-RELATED"/>
    <property type="match status" value="1"/>
</dbReference>
<dbReference type="STRING" id="926561.GCA_000379025_01173"/>
<feature type="transmembrane region" description="Helical" evidence="9">
    <location>
        <begin position="188"/>
        <end position="210"/>
    </location>
</feature>
<evidence type="ECO:0000313" key="10">
    <source>
        <dbReference type="EMBL" id="TDX49081.1"/>
    </source>
</evidence>
<evidence type="ECO:0000256" key="3">
    <source>
        <dbReference type="ARBA" id="ARBA00022448"/>
    </source>
</evidence>
<comment type="similarity">
    <text evidence="2">Belongs to the TrkH potassium transport family.</text>
</comment>
<proteinExistence type="inferred from homology"/>
<evidence type="ECO:0000256" key="4">
    <source>
        <dbReference type="ARBA" id="ARBA00022475"/>
    </source>
</evidence>
<feature type="transmembrane region" description="Helical" evidence="9">
    <location>
        <begin position="20"/>
        <end position="39"/>
    </location>
</feature>
<comment type="subcellular location">
    <subcellularLocation>
        <location evidence="1">Cell membrane</location>
        <topology evidence="1">Multi-pass membrane protein</topology>
    </subcellularLocation>
</comment>
<evidence type="ECO:0000256" key="2">
    <source>
        <dbReference type="ARBA" id="ARBA00009137"/>
    </source>
</evidence>
<keyword evidence="7" id="KW-0406">Ion transport</keyword>